<dbReference type="WBParaSite" id="MhA1_Contig1569.frz3.gene3">
    <property type="protein sequence ID" value="MhA1_Contig1569.frz3.gene3"/>
    <property type="gene ID" value="MhA1_Contig1569.frz3.gene3"/>
</dbReference>
<evidence type="ECO:0000256" key="1">
    <source>
        <dbReference type="SAM" id="Coils"/>
    </source>
</evidence>
<proteinExistence type="predicted"/>
<evidence type="ECO:0000313" key="3">
    <source>
        <dbReference type="Proteomes" id="UP000095281"/>
    </source>
</evidence>
<name>A0A1I8B779_MELHA</name>
<evidence type="ECO:0000313" key="4">
    <source>
        <dbReference type="WBParaSite" id="MhA1_Contig1569.frz3.gene3"/>
    </source>
</evidence>
<reference evidence="4" key="1">
    <citation type="submission" date="2016-11" db="UniProtKB">
        <authorList>
            <consortium name="WormBaseParasite"/>
        </authorList>
    </citation>
    <scope>IDENTIFICATION</scope>
</reference>
<accession>A0A1I8B779</accession>
<evidence type="ECO:0000256" key="2">
    <source>
        <dbReference type="SAM" id="MobiDB-lite"/>
    </source>
</evidence>
<keyword evidence="1" id="KW-0175">Coiled coil</keyword>
<feature type="region of interest" description="Disordered" evidence="2">
    <location>
        <begin position="1"/>
        <end position="30"/>
    </location>
</feature>
<keyword evidence="3" id="KW-1185">Reference proteome</keyword>
<feature type="coiled-coil region" evidence="1">
    <location>
        <begin position="61"/>
        <end position="155"/>
    </location>
</feature>
<organism evidence="3 4">
    <name type="scientific">Meloidogyne hapla</name>
    <name type="common">Root-knot nematode worm</name>
    <dbReference type="NCBI Taxonomy" id="6305"/>
    <lineage>
        <taxon>Eukaryota</taxon>
        <taxon>Metazoa</taxon>
        <taxon>Ecdysozoa</taxon>
        <taxon>Nematoda</taxon>
        <taxon>Chromadorea</taxon>
        <taxon>Rhabditida</taxon>
        <taxon>Tylenchina</taxon>
        <taxon>Tylenchomorpha</taxon>
        <taxon>Tylenchoidea</taxon>
        <taxon>Meloidogynidae</taxon>
        <taxon>Meloidogyninae</taxon>
        <taxon>Meloidogyne</taxon>
    </lineage>
</organism>
<protein>
    <submittedName>
        <fullName evidence="4">Uncharacterized protein</fullName>
    </submittedName>
</protein>
<sequence length="207" mass="24142">MSDKSKDFRYPFWINSPRSSSPSSSNKESCSDCKANKTLELILEKLELQNSLMKLHFFVSNENLRKEKNSEELKNKIIIQQMQEKIQSLTEKVNDQQIMLQQNLNFQQMQLKFNDHKKEKDNEINQNIKVLELKNKELENELKKFGSEINRLEEIINVNVQGEKQFEVTREQSRRTLGPTGGKSRSCTLNVLVFPSTSFALRVKEGT</sequence>
<feature type="compositionally biased region" description="Low complexity" evidence="2">
    <location>
        <begin position="15"/>
        <end position="28"/>
    </location>
</feature>
<dbReference type="AlphaFoldDB" id="A0A1I8B779"/>
<dbReference type="Proteomes" id="UP000095281">
    <property type="component" value="Unplaced"/>
</dbReference>